<evidence type="ECO:0000256" key="6">
    <source>
        <dbReference type="ARBA" id="ARBA00022989"/>
    </source>
</evidence>
<dbReference type="InterPro" id="IPR004638">
    <property type="entry name" value="EmrB-like"/>
</dbReference>
<dbReference type="Gene3D" id="1.20.1250.20">
    <property type="entry name" value="MFS general substrate transporter like domains"/>
    <property type="match status" value="1"/>
</dbReference>
<dbReference type="InterPro" id="IPR036259">
    <property type="entry name" value="MFS_trans_sf"/>
</dbReference>
<dbReference type="CDD" id="cd17503">
    <property type="entry name" value="MFS_LmrB_MDR_like"/>
    <property type="match status" value="1"/>
</dbReference>
<dbReference type="RefSeq" id="WP_101643624.1">
    <property type="nucleotide sequence ID" value="NZ_PGUY01000047.1"/>
</dbReference>
<dbReference type="NCBIfam" id="TIGR00711">
    <property type="entry name" value="efflux_EmrB"/>
    <property type="match status" value="1"/>
</dbReference>
<dbReference type="GO" id="GO:0005886">
    <property type="term" value="C:plasma membrane"/>
    <property type="evidence" value="ECO:0007669"/>
    <property type="project" value="UniProtKB-SubCell"/>
</dbReference>
<dbReference type="PROSITE" id="PS50850">
    <property type="entry name" value="MFS"/>
    <property type="match status" value="1"/>
</dbReference>
<feature type="transmembrane region" description="Helical" evidence="8">
    <location>
        <begin position="173"/>
        <end position="192"/>
    </location>
</feature>
<evidence type="ECO:0000256" key="2">
    <source>
        <dbReference type="ARBA" id="ARBA00008537"/>
    </source>
</evidence>
<comment type="subcellular location">
    <subcellularLocation>
        <location evidence="1">Cell membrane</location>
        <topology evidence="1">Multi-pass membrane protein</topology>
    </subcellularLocation>
</comment>
<evidence type="ECO:0000256" key="8">
    <source>
        <dbReference type="SAM" id="Phobius"/>
    </source>
</evidence>
<keyword evidence="7 8" id="KW-0472">Membrane</keyword>
<dbReference type="Pfam" id="PF07690">
    <property type="entry name" value="MFS_1"/>
    <property type="match status" value="1"/>
</dbReference>
<dbReference type="AlphaFoldDB" id="A0A2N5M3Q8"/>
<feature type="transmembrane region" description="Helical" evidence="8">
    <location>
        <begin position="272"/>
        <end position="297"/>
    </location>
</feature>
<dbReference type="SUPFAM" id="SSF103473">
    <property type="entry name" value="MFS general substrate transporter"/>
    <property type="match status" value="1"/>
</dbReference>
<dbReference type="Proteomes" id="UP000234748">
    <property type="component" value="Unassembled WGS sequence"/>
</dbReference>
<evidence type="ECO:0000256" key="7">
    <source>
        <dbReference type="ARBA" id="ARBA00023136"/>
    </source>
</evidence>
<reference evidence="10 11" key="1">
    <citation type="submission" date="2017-11" db="EMBL/GenBank/DDBJ databases">
        <title>Comparitive Functional Genomics of Dry Heat Resistant strains isolated from the Viking Spacecraft.</title>
        <authorList>
            <person name="Seuylemezian A."/>
            <person name="Cooper K."/>
            <person name="Vaishampayan P."/>
        </authorList>
    </citation>
    <scope>NUCLEOTIDE SEQUENCE [LARGE SCALE GENOMIC DNA]</scope>
    <source>
        <strain evidence="10 11">V1-29</strain>
    </source>
</reference>
<feature type="transmembrane region" description="Helical" evidence="8">
    <location>
        <begin position="235"/>
        <end position="252"/>
    </location>
</feature>
<dbReference type="GO" id="GO:0022857">
    <property type="term" value="F:transmembrane transporter activity"/>
    <property type="evidence" value="ECO:0007669"/>
    <property type="project" value="InterPro"/>
</dbReference>
<keyword evidence="3" id="KW-0813">Transport</keyword>
<sequence>MNAQSENAAGYNIRQHIPLLSVLMLGLFLAILNQTLLNVAIPHLMNEFGVAATTIQWLSTGYMLVNGVLVPLSAFLIERFGVRKLFIFAMICFTAGTFICGISNNFSMMLTGRLIQAIGGGVLQPLVMTIILSIFPPEMRGKGMGIFGLAMMFAPAAGPTLSGWLIENYSWRVMFYGMVPLGLLVILFALVKLKDIFPPKDIKIDVFGAVASLVGFSTLLYGVSEAGSKGWSDPIVLSTTIIGIIFITVFVIQQLRSEKPLLDFRVFKYDIFSLATLINVIITVAMFVGMFLLPIYLQNLRGFTALQSGLLMLPGALVMLVMSPVSGILFDKVGPRPLAIVGLFITVVTTYEFTQFTMGTSYNTILAIYVIRSFGMSLLMMPIMTAGMNQLPRRLNSHGTAMSNTARNVSGSLGISFITTIFTNRTTLHLTAATDQMNTADPIFMQNFSDTVSKVAAEMHLPLAQAQQTTVQLMAQQANIQATVNGINDAFYWSTAISAIGFILSFFLRDVRKDKNFGEDIVEQKAAQAQKQDSEVLMLPAPERNLQS</sequence>
<feature type="transmembrane region" description="Helical" evidence="8">
    <location>
        <begin position="85"/>
        <end position="108"/>
    </location>
</feature>
<evidence type="ECO:0000313" key="10">
    <source>
        <dbReference type="EMBL" id="PLT29000.1"/>
    </source>
</evidence>
<evidence type="ECO:0000256" key="5">
    <source>
        <dbReference type="ARBA" id="ARBA00022692"/>
    </source>
</evidence>
<feature type="transmembrane region" description="Helical" evidence="8">
    <location>
        <begin position="204"/>
        <end position="223"/>
    </location>
</feature>
<name>A0A2N5M3Q8_9BACI</name>
<protein>
    <submittedName>
        <fullName evidence="10">MFS transporter</fullName>
    </submittedName>
</protein>
<feature type="transmembrane region" description="Helical" evidence="8">
    <location>
        <begin position="309"/>
        <end position="330"/>
    </location>
</feature>
<feature type="transmembrane region" description="Helical" evidence="8">
    <location>
        <begin position="147"/>
        <end position="167"/>
    </location>
</feature>
<evidence type="ECO:0000256" key="4">
    <source>
        <dbReference type="ARBA" id="ARBA00022475"/>
    </source>
</evidence>
<keyword evidence="5 8" id="KW-0812">Transmembrane</keyword>
<comment type="caution">
    <text evidence="10">The sequence shown here is derived from an EMBL/GenBank/DDBJ whole genome shotgun (WGS) entry which is preliminary data.</text>
</comment>
<feature type="transmembrane region" description="Helical" evidence="8">
    <location>
        <begin position="114"/>
        <end position="135"/>
    </location>
</feature>
<dbReference type="Gene3D" id="1.20.1720.10">
    <property type="entry name" value="Multidrug resistance protein D"/>
    <property type="match status" value="1"/>
</dbReference>
<evidence type="ECO:0000256" key="3">
    <source>
        <dbReference type="ARBA" id="ARBA00022448"/>
    </source>
</evidence>
<feature type="transmembrane region" description="Helical" evidence="8">
    <location>
        <begin position="337"/>
        <end position="354"/>
    </location>
</feature>
<feature type="transmembrane region" description="Helical" evidence="8">
    <location>
        <begin position="366"/>
        <end position="384"/>
    </location>
</feature>
<gene>
    <name evidence="10" type="ORF">CUU66_15200</name>
</gene>
<dbReference type="PANTHER" id="PTHR42718:SF9">
    <property type="entry name" value="MAJOR FACILITATOR SUPERFAMILY MULTIDRUG TRANSPORTER MFSC"/>
    <property type="match status" value="1"/>
</dbReference>
<accession>A0A2N5M3Q8</accession>
<evidence type="ECO:0000313" key="11">
    <source>
        <dbReference type="Proteomes" id="UP000234748"/>
    </source>
</evidence>
<dbReference type="PRINTS" id="PR01036">
    <property type="entry name" value="TCRTETB"/>
</dbReference>
<keyword evidence="4" id="KW-1003">Cell membrane</keyword>
<proteinExistence type="inferred from homology"/>
<feature type="transmembrane region" description="Helical" evidence="8">
    <location>
        <begin position="20"/>
        <end position="41"/>
    </location>
</feature>
<feature type="transmembrane region" description="Helical" evidence="8">
    <location>
        <begin position="405"/>
        <end position="423"/>
    </location>
</feature>
<feature type="transmembrane region" description="Helical" evidence="8">
    <location>
        <begin position="490"/>
        <end position="508"/>
    </location>
</feature>
<feature type="domain" description="Major facilitator superfamily (MFS) profile" evidence="9">
    <location>
        <begin position="19"/>
        <end position="513"/>
    </location>
</feature>
<evidence type="ECO:0000259" key="9">
    <source>
        <dbReference type="PROSITE" id="PS50850"/>
    </source>
</evidence>
<evidence type="ECO:0000256" key="1">
    <source>
        <dbReference type="ARBA" id="ARBA00004651"/>
    </source>
</evidence>
<dbReference type="EMBL" id="PGUY01000047">
    <property type="protein sequence ID" value="PLT29000.1"/>
    <property type="molecule type" value="Genomic_DNA"/>
</dbReference>
<comment type="similarity">
    <text evidence="2">Belongs to the major facilitator superfamily. EmrB family.</text>
</comment>
<organism evidence="10 11">
    <name type="scientific">Peribacillus deserti</name>
    <dbReference type="NCBI Taxonomy" id="673318"/>
    <lineage>
        <taxon>Bacteria</taxon>
        <taxon>Bacillati</taxon>
        <taxon>Bacillota</taxon>
        <taxon>Bacilli</taxon>
        <taxon>Bacillales</taxon>
        <taxon>Bacillaceae</taxon>
        <taxon>Peribacillus</taxon>
    </lineage>
</organism>
<dbReference type="InterPro" id="IPR011701">
    <property type="entry name" value="MFS"/>
</dbReference>
<dbReference type="InterPro" id="IPR020846">
    <property type="entry name" value="MFS_dom"/>
</dbReference>
<dbReference type="OrthoDB" id="9816041at2"/>
<dbReference type="PANTHER" id="PTHR42718">
    <property type="entry name" value="MAJOR FACILITATOR SUPERFAMILY MULTIDRUG TRANSPORTER MFSC"/>
    <property type="match status" value="1"/>
</dbReference>
<feature type="transmembrane region" description="Helical" evidence="8">
    <location>
        <begin position="61"/>
        <end position="78"/>
    </location>
</feature>
<keyword evidence="6 8" id="KW-1133">Transmembrane helix</keyword>
<keyword evidence="11" id="KW-1185">Reference proteome</keyword>